<dbReference type="OrthoDB" id="9804774at2"/>
<organism evidence="2 3">
    <name type="scientific">Flavihumibacter petaseus NBRC 106054</name>
    <dbReference type="NCBI Taxonomy" id="1220578"/>
    <lineage>
        <taxon>Bacteria</taxon>
        <taxon>Pseudomonadati</taxon>
        <taxon>Bacteroidota</taxon>
        <taxon>Chitinophagia</taxon>
        <taxon>Chitinophagales</taxon>
        <taxon>Chitinophagaceae</taxon>
        <taxon>Flavihumibacter</taxon>
    </lineage>
</organism>
<dbReference type="Pfam" id="PF13561">
    <property type="entry name" value="adh_short_C2"/>
    <property type="match status" value="1"/>
</dbReference>
<accession>A0A0E9N6H5</accession>
<comment type="caution">
    <text evidence="2">The sequence shown here is derived from an EMBL/GenBank/DDBJ whole genome shotgun (WGS) entry which is preliminary data.</text>
</comment>
<dbReference type="Proteomes" id="UP000033121">
    <property type="component" value="Unassembled WGS sequence"/>
</dbReference>
<dbReference type="PANTHER" id="PTHR42879">
    <property type="entry name" value="3-OXOACYL-(ACYL-CARRIER-PROTEIN) REDUCTASE"/>
    <property type="match status" value="1"/>
</dbReference>
<dbReference type="PRINTS" id="PR00081">
    <property type="entry name" value="GDHRDH"/>
</dbReference>
<dbReference type="InterPro" id="IPR002347">
    <property type="entry name" value="SDR_fam"/>
</dbReference>
<dbReference type="InterPro" id="IPR050259">
    <property type="entry name" value="SDR"/>
</dbReference>
<dbReference type="PANTHER" id="PTHR42879:SF6">
    <property type="entry name" value="NADPH-DEPENDENT REDUCTASE BACG"/>
    <property type="match status" value="1"/>
</dbReference>
<comment type="similarity">
    <text evidence="1">Belongs to the short-chain dehydrogenases/reductases (SDR) family.</text>
</comment>
<proteinExistence type="inferred from homology"/>
<evidence type="ECO:0000313" key="2">
    <source>
        <dbReference type="EMBL" id="GAO45547.1"/>
    </source>
</evidence>
<dbReference type="RefSeq" id="WP_046371563.1">
    <property type="nucleotide sequence ID" value="NZ_BBWV01000006.1"/>
</dbReference>
<dbReference type="STRING" id="1220578.FPE01S_06_00380"/>
<evidence type="ECO:0000256" key="1">
    <source>
        <dbReference type="ARBA" id="ARBA00006484"/>
    </source>
</evidence>
<dbReference type="AlphaFoldDB" id="A0A0E9N6H5"/>
<dbReference type="EMBL" id="BBWV01000006">
    <property type="protein sequence ID" value="GAO45547.1"/>
    <property type="molecule type" value="Genomic_DNA"/>
</dbReference>
<sequence>MNISLEGKHALIGGSSKGIGLAVARELAALGASCTLLARNQDALAKAVAELPVTAGGKHQYLVADYDQPEKVSQTVTRLLDGGPVHILINNTGGPKPGKIIDALTDEFEAAYRQHVLMNQLMCQLVVPAMKTEKFGRIVNIISTSVKVPLPNLGVSNTVRAAVAGWAKTLSNELAAFGITVNNVLPGFISTERLDALTAVNAAAKGISVGEEMGKMADSVPAGRIGTAEEIAAVAAFLCTPAAAYVTGESIRVDGGRTGSI</sequence>
<gene>
    <name evidence="2" type="ORF">FPE01S_06_00380</name>
</gene>
<name>A0A0E9N6H5_9BACT</name>
<dbReference type="InterPro" id="IPR036291">
    <property type="entry name" value="NAD(P)-bd_dom_sf"/>
</dbReference>
<evidence type="ECO:0000313" key="3">
    <source>
        <dbReference type="Proteomes" id="UP000033121"/>
    </source>
</evidence>
<dbReference type="Gene3D" id="3.40.50.720">
    <property type="entry name" value="NAD(P)-binding Rossmann-like Domain"/>
    <property type="match status" value="1"/>
</dbReference>
<reference evidence="2 3" key="1">
    <citation type="submission" date="2015-04" db="EMBL/GenBank/DDBJ databases">
        <title>Whole genome shotgun sequence of Flavihumibacter petaseus NBRC 106054.</title>
        <authorList>
            <person name="Miyazawa S."/>
            <person name="Hosoyama A."/>
            <person name="Hashimoto M."/>
            <person name="Noguchi M."/>
            <person name="Tsuchikane K."/>
            <person name="Ohji S."/>
            <person name="Yamazoe A."/>
            <person name="Ichikawa N."/>
            <person name="Kimura A."/>
            <person name="Fujita N."/>
        </authorList>
    </citation>
    <scope>NUCLEOTIDE SEQUENCE [LARGE SCALE GENOMIC DNA]</scope>
    <source>
        <strain evidence="2 3">NBRC 106054</strain>
    </source>
</reference>
<protein>
    <submittedName>
        <fullName evidence="2">Putative oxidoreductase</fullName>
    </submittedName>
</protein>
<dbReference type="SUPFAM" id="SSF51735">
    <property type="entry name" value="NAD(P)-binding Rossmann-fold domains"/>
    <property type="match status" value="1"/>
</dbReference>
<keyword evidence="3" id="KW-1185">Reference proteome</keyword>